<feature type="domain" description="Glycosyltransferase 2-like" evidence="4">
    <location>
        <begin position="7"/>
        <end position="181"/>
    </location>
</feature>
<organism evidence="5 6">
    <name type="scientific">Danxiaibacter flavus</name>
    <dbReference type="NCBI Taxonomy" id="3049108"/>
    <lineage>
        <taxon>Bacteria</taxon>
        <taxon>Pseudomonadati</taxon>
        <taxon>Bacteroidota</taxon>
        <taxon>Chitinophagia</taxon>
        <taxon>Chitinophagales</taxon>
        <taxon>Chitinophagaceae</taxon>
        <taxon>Danxiaibacter</taxon>
    </lineage>
</organism>
<dbReference type="EMBL" id="JAULBC010000002">
    <property type="protein sequence ID" value="MEX6687496.1"/>
    <property type="molecule type" value="Genomic_DNA"/>
</dbReference>
<protein>
    <submittedName>
        <fullName evidence="5">Glycosyltransferase family 2 protein</fullName>
        <ecNumber evidence="5">2.4.-.-</ecNumber>
    </submittedName>
</protein>
<reference evidence="5 6" key="1">
    <citation type="submission" date="2023-07" db="EMBL/GenBank/DDBJ databases">
        <authorList>
            <person name="Lian W.-H."/>
        </authorList>
    </citation>
    <scope>NUCLEOTIDE SEQUENCE [LARGE SCALE GENOMIC DNA]</scope>
    <source>
        <strain evidence="5 6">SYSU DXS3180</strain>
    </source>
</reference>
<keyword evidence="3 5" id="KW-0808">Transferase</keyword>
<dbReference type="GO" id="GO:0016757">
    <property type="term" value="F:glycosyltransferase activity"/>
    <property type="evidence" value="ECO:0007669"/>
    <property type="project" value="UniProtKB-KW"/>
</dbReference>
<accession>A0ABV3ZEJ6</accession>
<evidence type="ECO:0000256" key="3">
    <source>
        <dbReference type="ARBA" id="ARBA00022679"/>
    </source>
</evidence>
<comment type="similarity">
    <text evidence="1">Belongs to the glycosyltransferase 2 family.</text>
</comment>
<proteinExistence type="inferred from homology"/>
<sequence length="299" mass="34455">MKQPLISIITLNYNQTDVTCEFLESTKRLNYKNFETIVIDNASKEDPTERFLSGGYPNVQVIRCEENLGFTGGNNVGIKASKGDYVFIVNNDTEVTPDLLDKLLEPFAFDEAVGVVSPKIKFFHHPNVIQYAGFTGMNMFTCQNSTVGNKQEDKGQFDFMSTTHCAHGAAMLVKREVIEKVGMFAENFFIYYEEVDWSTRIIRAGYKIIYQGYATIYHKESITMGKQSAIKVYYHTRNRIYYMRRNAKKSQLVTFYAFFTLATVPKTTLNFLIKKQFEHLRSFFRGIAWNFQTSTISPQ</sequence>
<evidence type="ECO:0000256" key="2">
    <source>
        <dbReference type="ARBA" id="ARBA00022676"/>
    </source>
</evidence>
<dbReference type="EC" id="2.4.-.-" evidence="5"/>
<evidence type="ECO:0000313" key="6">
    <source>
        <dbReference type="Proteomes" id="UP001560573"/>
    </source>
</evidence>
<dbReference type="CDD" id="cd04186">
    <property type="entry name" value="GT_2_like_c"/>
    <property type="match status" value="1"/>
</dbReference>
<dbReference type="InterPro" id="IPR001173">
    <property type="entry name" value="Glyco_trans_2-like"/>
</dbReference>
<evidence type="ECO:0000259" key="4">
    <source>
        <dbReference type="Pfam" id="PF00535"/>
    </source>
</evidence>
<name>A0ABV3ZEJ6_9BACT</name>
<dbReference type="RefSeq" id="WP_369328901.1">
    <property type="nucleotide sequence ID" value="NZ_JAULBC010000002.1"/>
</dbReference>
<evidence type="ECO:0000313" key="5">
    <source>
        <dbReference type="EMBL" id="MEX6687496.1"/>
    </source>
</evidence>
<dbReference type="PANTHER" id="PTHR43179:SF12">
    <property type="entry name" value="GALACTOFURANOSYLTRANSFERASE GLFT2"/>
    <property type="match status" value="1"/>
</dbReference>
<dbReference type="Gene3D" id="3.90.550.10">
    <property type="entry name" value="Spore Coat Polysaccharide Biosynthesis Protein SpsA, Chain A"/>
    <property type="match status" value="1"/>
</dbReference>
<dbReference type="SUPFAM" id="SSF53448">
    <property type="entry name" value="Nucleotide-diphospho-sugar transferases"/>
    <property type="match status" value="1"/>
</dbReference>
<keyword evidence="2 5" id="KW-0328">Glycosyltransferase</keyword>
<gene>
    <name evidence="5" type="ORF">QTN47_08345</name>
</gene>
<comment type="caution">
    <text evidence="5">The sequence shown here is derived from an EMBL/GenBank/DDBJ whole genome shotgun (WGS) entry which is preliminary data.</text>
</comment>
<dbReference type="InterPro" id="IPR029044">
    <property type="entry name" value="Nucleotide-diphossugar_trans"/>
</dbReference>
<evidence type="ECO:0000256" key="1">
    <source>
        <dbReference type="ARBA" id="ARBA00006739"/>
    </source>
</evidence>
<keyword evidence="6" id="KW-1185">Reference proteome</keyword>
<dbReference type="PANTHER" id="PTHR43179">
    <property type="entry name" value="RHAMNOSYLTRANSFERASE WBBL"/>
    <property type="match status" value="1"/>
</dbReference>
<dbReference type="Pfam" id="PF00535">
    <property type="entry name" value="Glycos_transf_2"/>
    <property type="match status" value="1"/>
</dbReference>
<dbReference type="Proteomes" id="UP001560573">
    <property type="component" value="Unassembled WGS sequence"/>
</dbReference>